<dbReference type="InterPro" id="IPR007042">
    <property type="entry name" value="SERRATE/Ars2_C"/>
</dbReference>
<name>A0A1B0CJV6_LUTLO</name>
<protein>
    <recommendedName>
        <fullName evidence="3">Serrate RNA effector molecule homolog</fullName>
    </recommendedName>
    <alternativeName>
        <fullName evidence="6">Arsenite-resistance protein 2 homolog</fullName>
    </alternativeName>
</protein>
<evidence type="ECO:0000256" key="6">
    <source>
        <dbReference type="ARBA" id="ARBA00030701"/>
    </source>
</evidence>
<feature type="compositionally biased region" description="Basic and acidic residues" evidence="7">
    <location>
        <begin position="413"/>
        <end position="424"/>
    </location>
</feature>
<feature type="domain" description="SERRATE/Ars2 N-terminal" evidence="9">
    <location>
        <begin position="258"/>
        <end position="347"/>
    </location>
</feature>
<evidence type="ECO:0000313" key="10">
    <source>
        <dbReference type="EnsemblMetazoa" id="LLOJ004895-PA"/>
    </source>
</evidence>
<evidence type="ECO:0000256" key="1">
    <source>
        <dbReference type="ARBA" id="ARBA00004123"/>
    </source>
</evidence>
<dbReference type="Pfam" id="PF12066">
    <property type="entry name" value="SERRATE_Ars2_N"/>
    <property type="match status" value="1"/>
</dbReference>
<feature type="domain" description="SERRATE/Ars2 C-terminal" evidence="8">
    <location>
        <begin position="821"/>
        <end position="1000"/>
    </location>
</feature>
<evidence type="ECO:0000256" key="3">
    <source>
        <dbReference type="ARBA" id="ARBA00017364"/>
    </source>
</evidence>
<feature type="compositionally biased region" description="Basic and acidic residues" evidence="7">
    <location>
        <begin position="218"/>
        <end position="229"/>
    </location>
</feature>
<feature type="compositionally biased region" description="Acidic residues" evidence="7">
    <location>
        <begin position="246"/>
        <end position="266"/>
    </location>
</feature>
<keyword evidence="11" id="KW-1185">Reference proteome</keyword>
<dbReference type="EMBL" id="AJWK01015456">
    <property type="status" value="NOT_ANNOTATED_CDS"/>
    <property type="molecule type" value="Genomic_DNA"/>
</dbReference>
<comment type="similarity">
    <text evidence="2">Belongs to the ARS2 family.</text>
</comment>
<feature type="compositionally biased region" description="Acidic residues" evidence="7">
    <location>
        <begin position="502"/>
        <end position="512"/>
    </location>
</feature>
<feature type="region of interest" description="Disordered" evidence="7">
    <location>
        <begin position="212"/>
        <end position="274"/>
    </location>
</feature>
<sequence>MGDSDDEYDRKRRDKFRGERSSGDSYRSERDRRDDRRDDWIRSKPDYREFRNGGGRERMYSPPRDMPPMKRMRMASHRPVVGPYGGWVASTKSSDLYGLIFFPLPPKQKRIDVFMELMEKEMIADLSIDLSCTDKLLKLLDTVVIKLEGGTEADLQVLEVQTMPTPVKIIEEPPPKIPRVIKEEAGVTSVAKEEEKKNDVVVKIKKEVQDDDDEDWDEQIKKAKEKEAAAEEEDEEMLEKSKEMEDGKEDVEKEEEAEKEKEDEEKEKEKEKEDTKKCRRRFKLKYHPEDLMKRQEEHVGFLKKRIDVFMELMEKEMIADLSIDLSCTDKLLKLLDTVVIKLEGGTEADLQVLEVQTMPTPVKIIEEPPPKIPRVIKEEAGVTSVAKEEEKKNDVVVKIKKEVQDDDDEDWDEQIKKAKEKEAAAEEEDEEMLEKSKEMEDGKEDVEKEEDEKEKDEEEKEKEKEKEDVEEEEEENGKEEEGKKKKEGSASGSDASSSSSSESDEDEDEDEEYARKLEKAKQAEEANKVEKTKEVEQLFLDAEKEEEKKEEEEKAQQEAQEAAAAKKKQEEEAAAAAANVPVIDLVREKSSVRELHKTSSIFLRNLTPTITKAEVEAMCRKYDGFLRVAIADPLAERRWFRRGWVTFKRDVNIKEICWNLNNIRLRDCELGAIVNRDLSRRVRPANGIALHRTVVRNDIKLCARIIHNLDEKHGLWRDEGAPIPETSGETFGLMSRNPVLQNITDYLIDEASAEEDELLGLTEEKKDVLESEQFDTDPTLLPVLDRLILYLRIVHSVDFYNHCEYPYEDEMPNRCGIIHARSPVPASKITQTDIQDYMKNFEGKLQAFLTPIVTIEGEELTKLGAKQADAEVEKFITANTQELAKDKWLCPLSGKKFKGPEFIRKHILNKHSEKIEEVKKEVEFFNNYLKDPKRPQLPEHPGTAKRAGGVDSAAAAGHPGMAGGGYRGGAPFGGGGPYGAPPYNPYGMMPPRGPRGGHGGGFPRRY</sequence>
<dbReference type="Proteomes" id="UP000092461">
    <property type="component" value="Unassembled WGS sequence"/>
</dbReference>
<dbReference type="PANTHER" id="PTHR13165">
    <property type="entry name" value="ARSENITE-RESISTANCE PROTEIN 2"/>
    <property type="match status" value="1"/>
</dbReference>
<dbReference type="Pfam" id="PF04959">
    <property type="entry name" value="ARS2"/>
    <property type="match status" value="1"/>
</dbReference>
<feature type="region of interest" description="Disordered" evidence="7">
    <location>
        <begin position="1"/>
        <end position="68"/>
    </location>
</feature>
<dbReference type="EnsemblMetazoa" id="LLOJ004895-RA">
    <property type="protein sequence ID" value="LLOJ004895-PA"/>
    <property type="gene ID" value="LLOJ004895"/>
</dbReference>
<dbReference type="GO" id="GO:0003676">
    <property type="term" value="F:nucleic acid binding"/>
    <property type="evidence" value="ECO:0007669"/>
    <property type="project" value="InterPro"/>
</dbReference>
<keyword evidence="4" id="KW-0943">RNA-mediated gene silencing</keyword>
<evidence type="ECO:0000256" key="2">
    <source>
        <dbReference type="ARBA" id="ARBA00005407"/>
    </source>
</evidence>
<dbReference type="GO" id="GO:0016604">
    <property type="term" value="C:nuclear body"/>
    <property type="evidence" value="ECO:0007669"/>
    <property type="project" value="TreeGrafter"/>
</dbReference>
<feature type="compositionally biased region" description="Low complexity" evidence="7">
    <location>
        <begin position="489"/>
        <end position="501"/>
    </location>
</feature>
<dbReference type="AlphaFoldDB" id="A0A1B0CJV6"/>
<feature type="compositionally biased region" description="Acidic residues" evidence="7">
    <location>
        <begin position="441"/>
        <end position="460"/>
    </location>
</feature>
<comment type="subcellular location">
    <subcellularLocation>
        <location evidence="1">Nucleus</location>
    </subcellularLocation>
</comment>
<proteinExistence type="inferred from homology"/>
<dbReference type="PANTHER" id="PTHR13165:SF0">
    <property type="entry name" value="SERRATE RNA EFFECTOR MOLECULE HOMOLOG"/>
    <property type="match status" value="1"/>
</dbReference>
<evidence type="ECO:0000313" key="11">
    <source>
        <dbReference type="Proteomes" id="UP000092461"/>
    </source>
</evidence>
<dbReference type="InterPro" id="IPR035979">
    <property type="entry name" value="RBD_domain_sf"/>
</dbReference>
<dbReference type="InterPro" id="IPR021933">
    <property type="entry name" value="SERRATE/Ars2_N"/>
</dbReference>
<feature type="compositionally biased region" description="Acidic residues" evidence="7">
    <location>
        <begin position="468"/>
        <end position="478"/>
    </location>
</feature>
<feature type="region of interest" description="Disordered" evidence="7">
    <location>
        <begin position="404"/>
        <end position="570"/>
    </location>
</feature>
<dbReference type="EMBL" id="AJWK01015457">
    <property type="status" value="NOT_ANNOTATED_CDS"/>
    <property type="molecule type" value="Genomic_DNA"/>
</dbReference>
<dbReference type="GO" id="GO:0031053">
    <property type="term" value="P:primary miRNA processing"/>
    <property type="evidence" value="ECO:0007669"/>
    <property type="project" value="TreeGrafter"/>
</dbReference>
<feature type="region of interest" description="Disordered" evidence="7">
    <location>
        <begin position="930"/>
        <end position="956"/>
    </location>
</feature>
<dbReference type="EMBL" id="AJWK01015454">
    <property type="status" value="NOT_ANNOTATED_CDS"/>
    <property type="molecule type" value="Genomic_DNA"/>
</dbReference>
<feature type="compositionally biased region" description="Basic and acidic residues" evidence="7">
    <location>
        <begin position="513"/>
        <end position="556"/>
    </location>
</feature>
<organism evidence="10 11">
    <name type="scientific">Lutzomyia longipalpis</name>
    <name type="common">Sand fly</name>
    <dbReference type="NCBI Taxonomy" id="7200"/>
    <lineage>
        <taxon>Eukaryota</taxon>
        <taxon>Metazoa</taxon>
        <taxon>Ecdysozoa</taxon>
        <taxon>Arthropoda</taxon>
        <taxon>Hexapoda</taxon>
        <taxon>Insecta</taxon>
        <taxon>Pterygota</taxon>
        <taxon>Neoptera</taxon>
        <taxon>Endopterygota</taxon>
        <taxon>Diptera</taxon>
        <taxon>Nematocera</taxon>
        <taxon>Psychodoidea</taxon>
        <taxon>Psychodidae</taxon>
        <taxon>Lutzomyia</taxon>
        <taxon>Lutzomyia</taxon>
    </lineage>
</organism>
<evidence type="ECO:0000256" key="7">
    <source>
        <dbReference type="SAM" id="MobiDB-lite"/>
    </source>
</evidence>
<dbReference type="VEuPathDB" id="VectorBase:LLONM1_001084"/>
<feature type="compositionally biased region" description="Basic and acidic residues" evidence="7">
    <location>
        <begin position="479"/>
        <end position="488"/>
    </location>
</feature>
<evidence type="ECO:0000256" key="5">
    <source>
        <dbReference type="ARBA" id="ARBA00023242"/>
    </source>
</evidence>
<accession>A0A1B0CJV6</accession>
<reference evidence="10" key="1">
    <citation type="submission" date="2020-05" db="UniProtKB">
        <authorList>
            <consortium name="EnsemblMetazoa"/>
        </authorList>
    </citation>
    <scope>IDENTIFICATION</scope>
    <source>
        <strain evidence="10">Jacobina</strain>
    </source>
</reference>
<dbReference type="InterPro" id="IPR039727">
    <property type="entry name" value="SE/Ars2"/>
</dbReference>
<dbReference type="EMBL" id="AJWK01015455">
    <property type="status" value="NOT_ANNOTATED_CDS"/>
    <property type="molecule type" value="Genomic_DNA"/>
</dbReference>
<evidence type="ECO:0000259" key="9">
    <source>
        <dbReference type="Pfam" id="PF12066"/>
    </source>
</evidence>
<feature type="compositionally biased region" description="Basic and acidic residues" evidence="7">
    <location>
        <begin position="8"/>
        <end position="59"/>
    </location>
</feature>
<dbReference type="VEuPathDB" id="VectorBase:LLOJ004895"/>
<dbReference type="SUPFAM" id="SSF54928">
    <property type="entry name" value="RNA-binding domain, RBD"/>
    <property type="match status" value="1"/>
</dbReference>
<evidence type="ECO:0000259" key="8">
    <source>
        <dbReference type="Pfam" id="PF04959"/>
    </source>
</evidence>
<keyword evidence="5" id="KW-0539">Nucleus</keyword>
<evidence type="ECO:0000256" key="4">
    <source>
        <dbReference type="ARBA" id="ARBA00023158"/>
    </source>
</evidence>